<dbReference type="Gramene" id="Pp3c7_20450V3.2">
    <property type="protein sequence ID" value="PAC:32922951.CDS.1"/>
    <property type="gene ID" value="Pp3c7_20450"/>
</dbReference>
<gene>
    <name evidence="1" type="ORF">PHYPA_010617</name>
</gene>
<dbReference type="InParanoid" id="A0A2K1KCB6"/>
<protein>
    <submittedName>
        <fullName evidence="1 2">Uncharacterized protein</fullName>
    </submittedName>
</protein>
<dbReference type="EnsemblPlants" id="Pp3c7_20450V3.1">
    <property type="protein sequence ID" value="PAC:32922950.CDS.1"/>
    <property type="gene ID" value="Pp3c7_20450"/>
</dbReference>
<evidence type="ECO:0000313" key="3">
    <source>
        <dbReference type="Proteomes" id="UP000006727"/>
    </source>
</evidence>
<dbReference type="EMBL" id="ABEU02000007">
    <property type="protein sequence ID" value="PNR51430.1"/>
    <property type="molecule type" value="Genomic_DNA"/>
</dbReference>
<name>A0A2K1KCB6_PHYPA</name>
<dbReference type="Proteomes" id="UP000006727">
    <property type="component" value="Chromosome 7"/>
</dbReference>
<dbReference type="AlphaFoldDB" id="A0A2K1KCB6"/>
<keyword evidence="3" id="KW-1185">Reference proteome</keyword>
<dbReference type="EnsemblPlants" id="Pp3c7_20450V3.2">
    <property type="protein sequence ID" value="PAC:32922951.CDS.1"/>
    <property type="gene ID" value="Pp3c7_20450"/>
</dbReference>
<dbReference type="Gramene" id="Pp3c7_20450V3.1">
    <property type="protein sequence ID" value="PAC:32922950.CDS.1"/>
    <property type="gene ID" value="Pp3c7_20450"/>
</dbReference>
<proteinExistence type="predicted"/>
<evidence type="ECO:0000313" key="2">
    <source>
        <dbReference type="EnsemblPlants" id="PAC:32922950.CDS.1"/>
    </source>
</evidence>
<reference evidence="1 3" key="1">
    <citation type="journal article" date="2008" name="Science">
        <title>The Physcomitrella genome reveals evolutionary insights into the conquest of land by plants.</title>
        <authorList>
            <person name="Rensing S."/>
            <person name="Lang D."/>
            <person name="Zimmer A."/>
            <person name="Terry A."/>
            <person name="Salamov A."/>
            <person name="Shapiro H."/>
            <person name="Nishiyama T."/>
            <person name="Perroud P.-F."/>
            <person name="Lindquist E."/>
            <person name="Kamisugi Y."/>
            <person name="Tanahashi T."/>
            <person name="Sakakibara K."/>
            <person name="Fujita T."/>
            <person name="Oishi K."/>
            <person name="Shin-I T."/>
            <person name="Kuroki Y."/>
            <person name="Toyoda A."/>
            <person name="Suzuki Y."/>
            <person name="Hashimoto A."/>
            <person name="Yamaguchi K."/>
            <person name="Sugano A."/>
            <person name="Kohara Y."/>
            <person name="Fujiyama A."/>
            <person name="Anterola A."/>
            <person name="Aoki S."/>
            <person name="Ashton N."/>
            <person name="Barbazuk W.B."/>
            <person name="Barker E."/>
            <person name="Bennetzen J."/>
            <person name="Bezanilla M."/>
            <person name="Blankenship R."/>
            <person name="Cho S.H."/>
            <person name="Dutcher S."/>
            <person name="Estelle M."/>
            <person name="Fawcett J.A."/>
            <person name="Gundlach H."/>
            <person name="Hanada K."/>
            <person name="Heyl A."/>
            <person name="Hicks K.A."/>
            <person name="Hugh J."/>
            <person name="Lohr M."/>
            <person name="Mayer K."/>
            <person name="Melkozernov A."/>
            <person name="Murata T."/>
            <person name="Nelson D."/>
            <person name="Pils B."/>
            <person name="Prigge M."/>
            <person name="Reiss B."/>
            <person name="Renner T."/>
            <person name="Rombauts S."/>
            <person name="Rushton P."/>
            <person name="Sanderfoot A."/>
            <person name="Schween G."/>
            <person name="Shiu S.-H."/>
            <person name="Stueber K."/>
            <person name="Theodoulou F.L."/>
            <person name="Tu H."/>
            <person name="Van de Peer Y."/>
            <person name="Verrier P.J."/>
            <person name="Waters E."/>
            <person name="Wood A."/>
            <person name="Yang L."/>
            <person name="Cove D."/>
            <person name="Cuming A."/>
            <person name="Hasebe M."/>
            <person name="Lucas S."/>
            <person name="Mishler D.B."/>
            <person name="Reski R."/>
            <person name="Grigoriev I."/>
            <person name="Quatrano R.S."/>
            <person name="Boore J.L."/>
        </authorList>
    </citation>
    <scope>NUCLEOTIDE SEQUENCE [LARGE SCALE GENOMIC DNA]</scope>
    <source>
        <strain evidence="2 3">cv. Gransden 2004</strain>
    </source>
</reference>
<organism evidence="1">
    <name type="scientific">Physcomitrium patens</name>
    <name type="common">Spreading-leaved earth moss</name>
    <name type="synonym">Physcomitrella patens</name>
    <dbReference type="NCBI Taxonomy" id="3218"/>
    <lineage>
        <taxon>Eukaryota</taxon>
        <taxon>Viridiplantae</taxon>
        <taxon>Streptophyta</taxon>
        <taxon>Embryophyta</taxon>
        <taxon>Bryophyta</taxon>
        <taxon>Bryophytina</taxon>
        <taxon>Bryopsida</taxon>
        <taxon>Funariidae</taxon>
        <taxon>Funariales</taxon>
        <taxon>Funariaceae</taxon>
        <taxon>Physcomitrium</taxon>
    </lineage>
</organism>
<reference evidence="2" key="3">
    <citation type="submission" date="2020-12" db="UniProtKB">
        <authorList>
            <consortium name="EnsemblPlants"/>
        </authorList>
    </citation>
    <scope>IDENTIFICATION</scope>
</reference>
<sequence>MDFLTRPTTAFDITKEQYIFFKLSYKLNTLEWIFGICLNIQKDFYKYFKTMKSVNTNKKK</sequence>
<accession>A0A2K1KCB6</accession>
<reference evidence="1 3" key="2">
    <citation type="journal article" date="2018" name="Plant J.">
        <title>The Physcomitrella patens chromosome-scale assembly reveals moss genome structure and evolution.</title>
        <authorList>
            <person name="Lang D."/>
            <person name="Ullrich K.K."/>
            <person name="Murat F."/>
            <person name="Fuchs J."/>
            <person name="Jenkins J."/>
            <person name="Haas F.B."/>
            <person name="Piednoel M."/>
            <person name="Gundlach H."/>
            <person name="Van Bel M."/>
            <person name="Meyberg R."/>
            <person name="Vives C."/>
            <person name="Morata J."/>
            <person name="Symeonidi A."/>
            <person name="Hiss M."/>
            <person name="Muchero W."/>
            <person name="Kamisugi Y."/>
            <person name="Saleh O."/>
            <person name="Blanc G."/>
            <person name="Decker E.L."/>
            <person name="van Gessel N."/>
            <person name="Grimwood J."/>
            <person name="Hayes R.D."/>
            <person name="Graham S.W."/>
            <person name="Gunter L.E."/>
            <person name="McDaniel S.F."/>
            <person name="Hoernstein S.N.W."/>
            <person name="Larsson A."/>
            <person name="Li F.W."/>
            <person name="Perroud P.F."/>
            <person name="Phillips J."/>
            <person name="Ranjan P."/>
            <person name="Rokshar D.S."/>
            <person name="Rothfels C.J."/>
            <person name="Schneider L."/>
            <person name="Shu S."/>
            <person name="Stevenson D.W."/>
            <person name="Thummler F."/>
            <person name="Tillich M."/>
            <person name="Villarreal Aguilar J.C."/>
            <person name="Widiez T."/>
            <person name="Wong G.K."/>
            <person name="Wymore A."/>
            <person name="Zhang Y."/>
            <person name="Zimmer A.D."/>
            <person name="Quatrano R.S."/>
            <person name="Mayer K.F.X."/>
            <person name="Goodstein D."/>
            <person name="Casacuberta J.M."/>
            <person name="Vandepoele K."/>
            <person name="Reski R."/>
            <person name="Cuming A.C."/>
            <person name="Tuskan G.A."/>
            <person name="Maumus F."/>
            <person name="Salse J."/>
            <person name="Schmutz J."/>
            <person name="Rensing S.A."/>
        </authorList>
    </citation>
    <scope>NUCLEOTIDE SEQUENCE [LARGE SCALE GENOMIC DNA]</scope>
    <source>
        <strain evidence="2 3">cv. Gransden 2004</strain>
    </source>
</reference>
<evidence type="ECO:0000313" key="1">
    <source>
        <dbReference type="EMBL" id="PNR51430.1"/>
    </source>
</evidence>
<dbReference type="PaxDb" id="3218-PP1S2_378V6.1"/>